<evidence type="ECO:0008006" key="2">
    <source>
        <dbReference type="Google" id="ProtNLM"/>
    </source>
</evidence>
<accession>F3KHV3</accession>
<dbReference type="Proteomes" id="UP000004348">
    <property type="component" value="Chromosome"/>
</dbReference>
<organism evidence="1">
    <name type="scientific">Candidatus Nitrosarchaeum limnium SFB1</name>
    <dbReference type="NCBI Taxonomy" id="886738"/>
    <lineage>
        <taxon>Archaea</taxon>
        <taxon>Nitrososphaerota</taxon>
        <taxon>Nitrososphaeria</taxon>
        <taxon>Nitrosopumilales</taxon>
        <taxon>Nitrosopumilaceae</taxon>
        <taxon>Nitrosarchaeum</taxon>
    </lineage>
</organism>
<gene>
    <name evidence="1" type="ORF">Nlim_0044</name>
</gene>
<proteinExistence type="predicted"/>
<name>F3KHV3_9ARCH</name>
<dbReference type="AlphaFoldDB" id="F3KHV3"/>
<comment type="caution">
    <text evidence="1">The sequence shown here is derived from an EMBL/GenBank/DDBJ whole genome shotgun (WGS) entry which is preliminary data.</text>
</comment>
<evidence type="ECO:0000313" key="1">
    <source>
        <dbReference type="EMBL" id="EGG42994.1"/>
    </source>
</evidence>
<protein>
    <recommendedName>
        <fullName evidence="2">Phasin domain-containing protein</fullName>
    </recommendedName>
</protein>
<dbReference type="EMBL" id="AEGP01000014">
    <property type="protein sequence ID" value="EGG42994.1"/>
    <property type="molecule type" value="Genomic_DNA"/>
</dbReference>
<reference evidence="1" key="1">
    <citation type="journal article" date="2011" name="PLoS ONE">
        <title>Genome of a low-salinity ammonia-oxidizing archaeon determined by single-cell and metagenomic analysis.</title>
        <authorList>
            <person name="Blainey P.C."/>
            <person name="Mosier A.C."/>
            <person name="Potanina A."/>
            <person name="Francis C.A."/>
            <person name="Quake S.R."/>
        </authorList>
    </citation>
    <scope>NUCLEOTIDE SEQUENCE [LARGE SCALE GENOMIC DNA]</scope>
    <source>
        <strain evidence="1">SFB1</strain>
    </source>
</reference>
<sequence>MNTQTPQIQNGNAYSTYKQNVQKYFENVTKNVPQYFQSMTHLQEECVKACEKTIDASISMQQEFAKKTGLSTEIPDAMKTTFVDMNKQIVQANTVQNQIVKTTIDATVQNIKTFNDNVNAFADLNKNIIQSWINPITPIKN</sequence>
<dbReference type="HOGENOM" id="CLU_150428_0_0_2"/>